<proteinExistence type="predicted"/>
<dbReference type="EMBL" id="JAPFFF010000028">
    <property type="protein sequence ID" value="KAK8847105.1"/>
    <property type="molecule type" value="Genomic_DNA"/>
</dbReference>
<evidence type="ECO:0000313" key="1">
    <source>
        <dbReference type="EMBL" id="KAK8847105.1"/>
    </source>
</evidence>
<reference evidence="1 2" key="1">
    <citation type="submission" date="2024-04" db="EMBL/GenBank/DDBJ databases">
        <title>Tritrichomonas musculus Genome.</title>
        <authorList>
            <person name="Alves-Ferreira E."/>
            <person name="Grigg M."/>
            <person name="Lorenzi H."/>
            <person name="Galac M."/>
        </authorList>
    </citation>
    <scope>NUCLEOTIDE SEQUENCE [LARGE SCALE GENOMIC DNA]</scope>
    <source>
        <strain evidence="1 2">EAF2021</strain>
    </source>
</reference>
<protein>
    <recommendedName>
        <fullName evidence="3">DUF3447 domain-containing protein</fullName>
    </recommendedName>
</protein>
<dbReference type="PANTHER" id="PTHR24159:SF5">
    <property type="entry name" value="ANK_REP_REGION DOMAIN-CONTAINING PROTEIN"/>
    <property type="match status" value="1"/>
</dbReference>
<sequence>MSIEDFSTKMKSIQIATLEFLEDESVAEKKYENLVNLISALKIINDKHEFEALLHLISSIASNHQRVCNFISKIEQLLALFKKDISQYFTNSEIFEIFKGNKRILLFLIEEKMMKIDEYIFSRITGNLYDDNKYCEYFLPEIKPFLTTEMIKKYKNMNRSLQNDKFVEELKKEVDEDFYEKRKEGENDDSLCKLIRLNEIKEFVKFVEQRNLSLKMAVKKSIFETNQLLAKKGKIKLIEYAAFFGSNDIIKYMVMNEVELTSNMWIYAIHSGNAELIKYLEDNHVSPPEKIINSILKESIKCHHNEIAKYIIDNLIKEEDLQNDNLYEYAVEYNNYCFFPENMKSEKMFLDSCQFGYFTFVKLYLEVENIDVNIKSIKISNI</sequence>
<dbReference type="PANTHER" id="PTHR24159">
    <property type="match status" value="1"/>
</dbReference>
<keyword evidence="2" id="KW-1185">Reference proteome</keyword>
<dbReference type="InterPro" id="IPR036770">
    <property type="entry name" value="Ankyrin_rpt-contain_sf"/>
</dbReference>
<dbReference type="SUPFAM" id="SSF48403">
    <property type="entry name" value="Ankyrin repeat"/>
    <property type="match status" value="1"/>
</dbReference>
<evidence type="ECO:0008006" key="3">
    <source>
        <dbReference type="Google" id="ProtNLM"/>
    </source>
</evidence>
<gene>
    <name evidence="1" type="ORF">M9Y10_019685</name>
</gene>
<dbReference type="Proteomes" id="UP001470230">
    <property type="component" value="Unassembled WGS sequence"/>
</dbReference>
<comment type="caution">
    <text evidence="1">The sequence shown here is derived from an EMBL/GenBank/DDBJ whole genome shotgun (WGS) entry which is preliminary data.</text>
</comment>
<organism evidence="1 2">
    <name type="scientific">Tritrichomonas musculus</name>
    <dbReference type="NCBI Taxonomy" id="1915356"/>
    <lineage>
        <taxon>Eukaryota</taxon>
        <taxon>Metamonada</taxon>
        <taxon>Parabasalia</taxon>
        <taxon>Tritrichomonadida</taxon>
        <taxon>Tritrichomonadidae</taxon>
        <taxon>Tritrichomonas</taxon>
    </lineage>
</organism>
<evidence type="ECO:0000313" key="2">
    <source>
        <dbReference type="Proteomes" id="UP001470230"/>
    </source>
</evidence>
<name>A0ABR2HH15_9EUKA</name>
<accession>A0ABR2HH15</accession>